<dbReference type="Gene3D" id="3.40.50.720">
    <property type="entry name" value="NAD(P)-binding Rossmann-like Domain"/>
    <property type="match status" value="1"/>
</dbReference>
<protein>
    <submittedName>
        <fullName evidence="3">DgyrCDS3537</fullName>
    </submittedName>
</protein>
<evidence type="ECO:0000313" key="4">
    <source>
        <dbReference type="Proteomes" id="UP000549394"/>
    </source>
</evidence>
<keyword evidence="4" id="KW-1185">Reference proteome</keyword>
<comment type="caution">
    <text evidence="3">The sequence shown here is derived from an EMBL/GenBank/DDBJ whole genome shotgun (WGS) entry which is preliminary data.</text>
</comment>
<dbReference type="GO" id="GO:0016491">
    <property type="term" value="F:oxidoreductase activity"/>
    <property type="evidence" value="ECO:0007669"/>
    <property type="project" value="UniProtKB-KW"/>
</dbReference>
<reference evidence="3 4" key="1">
    <citation type="submission" date="2020-08" db="EMBL/GenBank/DDBJ databases">
        <authorList>
            <person name="Hejnol A."/>
        </authorList>
    </citation>
    <scope>NUCLEOTIDE SEQUENCE [LARGE SCALE GENOMIC DNA]</scope>
</reference>
<feature type="transmembrane region" description="Helical" evidence="2">
    <location>
        <begin position="15"/>
        <end position="34"/>
    </location>
</feature>
<keyword evidence="1" id="KW-0560">Oxidoreductase</keyword>
<evidence type="ECO:0000256" key="1">
    <source>
        <dbReference type="ARBA" id="ARBA00023002"/>
    </source>
</evidence>
<proteinExistence type="predicted"/>
<dbReference type="InterPro" id="IPR002347">
    <property type="entry name" value="SDR_fam"/>
</dbReference>
<dbReference type="CDD" id="cd05327">
    <property type="entry name" value="retinol-DH_like_SDR_c_like"/>
    <property type="match status" value="1"/>
</dbReference>
<dbReference type="PANTHER" id="PTHR43157:SF31">
    <property type="entry name" value="PHOSPHATIDYLINOSITOL-GLYCAN BIOSYNTHESIS CLASS F PROTEIN"/>
    <property type="match status" value="1"/>
</dbReference>
<dbReference type="Pfam" id="PF00106">
    <property type="entry name" value="adh_short"/>
    <property type="match status" value="1"/>
</dbReference>
<dbReference type="SUPFAM" id="SSF51735">
    <property type="entry name" value="NAD(P)-binding Rossmann-fold domains"/>
    <property type="match status" value="1"/>
</dbReference>
<dbReference type="PRINTS" id="PR00081">
    <property type="entry name" value="GDHRDH"/>
</dbReference>
<sequence>MGSMFPDGKPPGEDFINSWYPILIAVVIGVVYAIRQYMRGAQCQSTVSLKDKIAFVTGGNGGIGFATCADFAERGAKVIMGVRCMEKGQEALSLLKTRFPKADVDVMEIDMASFESIREVVKQIETKYERLNILVNNAGIMCHPEGKSKDGFELHLAVNYLGPYLLTRLLMPLLRKNPGSRVVNVTAHAYRIAEVNTDDLNFESRSYTPGEAYSQSKLAILLDTLVLSKQIPSSEVCINAIQPGVVNTGAQRHMPFKQNSFLRISLSPIVWFLMKAPKDGAQSIIQAAVAEEEKDVTGKLYGECTFETIEATALNEELSQKFTTKAAEMTGCSDFTNLE</sequence>
<gene>
    <name evidence="3" type="ORF">DGYR_LOCUS3249</name>
</gene>
<evidence type="ECO:0000313" key="3">
    <source>
        <dbReference type="EMBL" id="CAD5114403.1"/>
    </source>
</evidence>
<organism evidence="3 4">
    <name type="scientific">Dimorphilus gyrociliatus</name>
    <dbReference type="NCBI Taxonomy" id="2664684"/>
    <lineage>
        <taxon>Eukaryota</taxon>
        <taxon>Metazoa</taxon>
        <taxon>Spiralia</taxon>
        <taxon>Lophotrochozoa</taxon>
        <taxon>Annelida</taxon>
        <taxon>Polychaeta</taxon>
        <taxon>Polychaeta incertae sedis</taxon>
        <taxon>Dinophilidae</taxon>
        <taxon>Dimorphilus</taxon>
    </lineage>
</organism>
<keyword evidence="2" id="KW-0472">Membrane</keyword>
<name>A0A7I8VDH0_9ANNE</name>
<accession>A0A7I8VDH0</accession>
<dbReference type="OrthoDB" id="191139at2759"/>
<dbReference type="Proteomes" id="UP000549394">
    <property type="component" value="Unassembled WGS sequence"/>
</dbReference>
<dbReference type="EMBL" id="CAJFCJ010000005">
    <property type="protein sequence ID" value="CAD5114403.1"/>
    <property type="molecule type" value="Genomic_DNA"/>
</dbReference>
<dbReference type="InterPro" id="IPR036291">
    <property type="entry name" value="NAD(P)-bd_dom_sf"/>
</dbReference>
<dbReference type="AlphaFoldDB" id="A0A7I8VDH0"/>
<dbReference type="PANTHER" id="PTHR43157">
    <property type="entry name" value="PHOSPHATIDYLINOSITOL-GLYCAN BIOSYNTHESIS CLASS F PROTEIN-RELATED"/>
    <property type="match status" value="1"/>
</dbReference>
<evidence type="ECO:0000256" key="2">
    <source>
        <dbReference type="SAM" id="Phobius"/>
    </source>
</evidence>
<keyword evidence="2" id="KW-1133">Transmembrane helix</keyword>
<keyword evidence="2" id="KW-0812">Transmembrane</keyword>